<reference evidence="1" key="1">
    <citation type="submission" date="2012-11" db="EMBL/GenBank/DDBJ databases">
        <title>Dependencies among metagenomic species, viruses, plasmids and units of genetic variation.</title>
        <authorList>
            <person name="Nielsen H.B."/>
            <person name="Almeida M."/>
            <person name="Juncker A.S."/>
            <person name="Rasmussen S."/>
            <person name="Li J."/>
            <person name="Sunagawa S."/>
            <person name="Plichta D."/>
            <person name="Gautier L."/>
            <person name="Le Chatelier E."/>
            <person name="Peletier E."/>
            <person name="Bonde I."/>
            <person name="Nielsen T."/>
            <person name="Manichanh C."/>
            <person name="Arumugam M."/>
            <person name="Batto J."/>
            <person name="Santos M.B.Q.D."/>
            <person name="Blom N."/>
            <person name="Borruel N."/>
            <person name="Burgdorf K.S."/>
            <person name="Boumezbeur F."/>
            <person name="Casellas F."/>
            <person name="Dore J."/>
            <person name="Guarner F."/>
            <person name="Hansen T."/>
            <person name="Hildebrand F."/>
            <person name="Kaas R.S."/>
            <person name="Kennedy S."/>
            <person name="Kristiansen K."/>
            <person name="Kultima J.R."/>
            <person name="Leonard P."/>
            <person name="Levenez F."/>
            <person name="Lund O."/>
            <person name="Moumen B."/>
            <person name="Le Paslier D."/>
            <person name="Pons N."/>
            <person name="Pedersen O."/>
            <person name="Prifti E."/>
            <person name="Qin J."/>
            <person name="Raes J."/>
            <person name="Tap J."/>
            <person name="Tims S."/>
            <person name="Ussery D.W."/>
            <person name="Yamada T."/>
            <person name="MetaHit consortium"/>
            <person name="Renault P."/>
            <person name="Sicheritz-Ponten T."/>
            <person name="Bork P."/>
            <person name="Wang J."/>
            <person name="Brunak S."/>
            <person name="Ehrlich S.D."/>
        </authorList>
    </citation>
    <scope>NUCLEOTIDE SEQUENCE [LARGE SCALE GENOMIC DNA]</scope>
</reference>
<dbReference type="EMBL" id="CBGL010000064">
    <property type="protein sequence ID" value="CDD10923.1"/>
    <property type="molecule type" value="Genomic_DNA"/>
</dbReference>
<gene>
    <name evidence="1" type="ORF">BN587_00169</name>
</gene>
<dbReference type="HOGENOM" id="CLU_3314337_0_0_9"/>
<organism evidence="1 2">
    <name type="scientific">Phascolarctobacterium succinatutens CAG:287</name>
    <dbReference type="NCBI Taxonomy" id="1263101"/>
    <lineage>
        <taxon>Bacteria</taxon>
        <taxon>Bacillati</taxon>
        <taxon>Bacillota</taxon>
        <taxon>Negativicutes</taxon>
        <taxon>Acidaminococcales</taxon>
        <taxon>Acidaminococcaceae</taxon>
        <taxon>Phascolarctobacterium</taxon>
    </lineage>
</organism>
<name>R6WIH5_9FIRM</name>
<protein>
    <submittedName>
        <fullName evidence="1">Uncharacterized protein</fullName>
    </submittedName>
</protein>
<sequence length="39" mass="4567">MECMYSYINLSIPTRNFNENILLIKVDKKHLIILQSSAL</sequence>
<proteinExistence type="predicted"/>
<evidence type="ECO:0000313" key="2">
    <source>
        <dbReference type="Proteomes" id="UP000014937"/>
    </source>
</evidence>
<comment type="caution">
    <text evidence="1">The sequence shown here is derived from an EMBL/GenBank/DDBJ whole genome shotgun (WGS) entry which is preliminary data.</text>
</comment>
<dbReference type="Proteomes" id="UP000014937">
    <property type="component" value="Unassembled WGS sequence"/>
</dbReference>
<dbReference type="AlphaFoldDB" id="R6WIH5"/>
<evidence type="ECO:0000313" key="1">
    <source>
        <dbReference type="EMBL" id="CDD10923.1"/>
    </source>
</evidence>
<accession>R6WIH5</accession>